<gene>
    <name evidence="1" type="ORF">C0J27_04025</name>
</gene>
<reference evidence="1 2" key="1">
    <citation type="submission" date="2017-12" db="EMBL/GenBank/DDBJ databases">
        <title>Chromulinavorax destructans is a abundant pathogen of dominant heterotrophic picoflagllates.</title>
        <authorList>
            <person name="Deeg C.M."/>
            <person name="Zimmer M."/>
            <person name="Suttle C.A."/>
        </authorList>
    </citation>
    <scope>NUCLEOTIDE SEQUENCE [LARGE SCALE GENOMIC DNA]</scope>
    <source>
        <strain evidence="1 2">SeV1</strain>
    </source>
</reference>
<dbReference type="EMBL" id="CP025544">
    <property type="protein sequence ID" value="AXK60885.1"/>
    <property type="molecule type" value="Genomic_DNA"/>
</dbReference>
<organism evidence="1 2">
    <name type="scientific">Candidatus Chromulinivorax destructor</name>
    <dbReference type="NCBI Taxonomy" id="2066483"/>
    <lineage>
        <taxon>Bacteria</taxon>
        <taxon>Candidatus Babelota</taxon>
        <taxon>Candidatus Babeliae</taxon>
        <taxon>Candidatus Babeliales</taxon>
        <taxon>Candidatus Chromulinivoraceae</taxon>
        <taxon>Candidatus Chromulinivorax</taxon>
    </lineage>
</organism>
<dbReference type="OrthoDB" id="21644at2"/>
<sequence length="88" mass="9657">MIMVKKRIKKCESCSLTASKLNTCMTCGQEKTMQAKVAVVMKEFKEHSLHSRSKTGPLVTNPKQAIAIALSEGRKAAGVPQIRIKKAK</sequence>
<accession>A0A345ZC68</accession>
<dbReference type="InterPro" id="IPR045468">
    <property type="entry name" value="DUF6496"/>
</dbReference>
<keyword evidence="2" id="KW-1185">Reference proteome</keyword>
<name>A0A345ZC68_9BACT</name>
<evidence type="ECO:0000313" key="2">
    <source>
        <dbReference type="Proteomes" id="UP000254834"/>
    </source>
</evidence>
<dbReference type="Pfam" id="PF20106">
    <property type="entry name" value="DUF6496"/>
    <property type="match status" value="1"/>
</dbReference>
<dbReference type="AlphaFoldDB" id="A0A345ZC68"/>
<dbReference type="KEGG" id="cdes:C0J27_04025"/>
<protein>
    <submittedName>
        <fullName evidence="1">Uncharacterized protein</fullName>
    </submittedName>
</protein>
<proteinExistence type="predicted"/>
<evidence type="ECO:0000313" key="1">
    <source>
        <dbReference type="EMBL" id="AXK60885.1"/>
    </source>
</evidence>
<dbReference type="Proteomes" id="UP000254834">
    <property type="component" value="Chromosome"/>
</dbReference>